<name>A0ABP8GFZ9_9BACT</name>
<evidence type="ECO:0000313" key="1">
    <source>
        <dbReference type="EMBL" id="GAA4323707.1"/>
    </source>
</evidence>
<sequence length="557" mass="61473">MLLFSAFLGKVSAQDIRTISKQKPLTLSGSIGASSHFFSSGGSDASRPPHFWNVHGSLTPTLYGISLPLSFTVNQYGGSYAQPFTQFGISPTYKWLKVHLGYRNMSLSPLVFEGQSFRGAGIELNPGKLRFAAFYGNLNKAVNEDTTSGRYRVPQFTRKAMGGKIGFGSERNYFDIIGFYAKDDSASARVLTKSNQLRPQENLVGGISFKFTFFKRLSLSADLAGSLHNQDEAARKIHPDSFSNNTISTAARYLPLRYSSVLSYAGQAHLQLATRFITTRIGYRHVAPDFKTLGTPYMLNDIRAITANTNLTLAKGRVNLNLNAVDQRNNLDGRAVSELRHQTGNLAFNAMIGQKLNLGFNATGVFLRQKDGILRIKDSVRLRQDIFNISFYPTYSFSRGKHAHSITLNINNNRLQDHNPVTAQYSALDAWSLNAGYNRQNVRSGIGLLVNVLYNSFAQPANRYSAYGGTVGASAQLLKERNLGLQASVGYQHNDAGKGNGSSNIIYNGNINWRLKKHVLSGFANYVRTPPVLVTTQVPYLVASDTFYGGLSYSYTF</sequence>
<organism evidence="1 2">
    <name type="scientific">Flaviaesturariibacter amylovorans</name>
    <dbReference type="NCBI Taxonomy" id="1084520"/>
    <lineage>
        <taxon>Bacteria</taxon>
        <taxon>Pseudomonadati</taxon>
        <taxon>Bacteroidota</taxon>
        <taxon>Chitinophagia</taxon>
        <taxon>Chitinophagales</taxon>
        <taxon>Chitinophagaceae</taxon>
        <taxon>Flaviaestuariibacter</taxon>
    </lineage>
</organism>
<dbReference type="EMBL" id="BAABGY010000005">
    <property type="protein sequence ID" value="GAA4323707.1"/>
    <property type="molecule type" value="Genomic_DNA"/>
</dbReference>
<gene>
    <name evidence="1" type="ORF">GCM10023184_10640</name>
</gene>
<proteinExistence type="predicted"/>
<comment type="caution">
    <text evidence="1">The sequence shown here is derived from an EMBL/GenBank/DDBJ whole genome shotgun (WGS) entry which is preliminary data.</text>
</comment>
<dbReference type="Proteomes" id="UP001501725">
    <property type="component" value="Unassembled WGS sequence"/>
</dbReference>
<protein>
    <recommendedName>
        <fullName evidence="3">TonB-dependent receptor</fullName>
    </recommendedName>
</protein>
<keyword evidence="2" id="KW-1185">Reference proteome</keyword>
<evidence type="ECO:0008006" key="3">
    <source>
        <dbReference type="Google" id="ProtNLM"/>
    </source>
</evidence>
<accession>A0ABP8GFZ9</accession>
<evidence type="ECO:0000313" key="2">
    <source>
        <dbReference type="Proteomes" id="UP001501725"/>
    </source>
</evidence>
<reference evidence="2" key="1">
    <citation type="journal article" date="2019" name="Int. J. Syst. Evol. Microbiol.">
        <title>The Global Catalogue of Microorganisms (GCM) 10K type strain sequencing project: providing services to taxonomists for standard genome sequencing and annotation.</title>
        <authorList>
            <consortium name="The Broad Institute Genomics Platform"/>
            <consortium name="The Broad Institute Genome Sequencing Center for Infectious Disease"/>
            <person name="Wu L."/>
            <person name="Ma J."/>
        </authorList>
    </citation>
    <scope>NUCLEOTIDE SEQUENCE [LARGE SCALE GENOMIC DNA]</scope>
    <source>
        <strain evidence="2">JCM 17919</strain>
    </source>
</reference>